<name>A0AAC9J1F1_VIRHA</name>
<keyword evidence="4" id="KW-1185">Reference proteome</keyword>
<dbReference type="AlphaFoldDB" id="A0AAC9J1F1"/>
<dbReference type="RefSeq" id="WP_019379341.1">
    <property type="nucleotide sequence ID" value="NZ_CP017962.1"/>
</dbReference>
<evidence type="ECO:0000313" key="2">
    <source>
        <dbReference type="EMBL" id="MBD1224148.1"/>
    </source>
</evidence>
<dbReference type="Proteomes" id="UP000621631">
    <property type="component" value="Unassembled WGS sequence"/>
</dbReference>
<dbReference type="InterPro" id="IPR054055">
    <property type="entry name" value="YpzH"/>
</dbReference>
<sequence length="68" mass="7518">MGRESSLRPEYQILAYVTLAKERVLSSNCLCLLAKSEDEAKILTADVAKAMKADVTKLTNGDYVIIRV</sequence>
<proteinExistence type="predicted"/>
<dbReference type="Proteomes" id="UP000182945">
    <property type="component" value="Chromosome"/>
</dbReference>
<dbReference type="KEGG" id="vhl:BME96_06875"/>
<gene>
    <name evidence="1" type="ORF">BME96_06875</name>
    <name evidence="2" type="ORF">IC602_16180</name>
</gene>
<reference evidence="1 3" key="1">
    <citation type="submission" date="2016-11" db="EMBL/GenBank/DDBJ databases">
        <title>Complete genome sequencing of Virgibacillus halodenitrificans PDB-F2.</title>
        <authorList>
            <person name="Sun Z."/>
            <person name="Zhou Y."/>
            <person name="Li H."/>
        </authorList>
    </citation>
    <scope>NUCLEOTIDE SEQUENCE [LARGE SCALE GENOMIC DNA]</scope>
    <source>
        <strain evidence="1 3">PDB-F2</strain>
    </source>
</reference>
<evidence type="ECO:0000313" key="3">
    <source>
        <dbReference type="Proteomes" id="UP000182945"/>
    </source>
</evidence>
<evidence type="ECO:0000313" key="1">
    <source>
        <dbReference type="EMBL" id="APC47909.1"/>
    </source>
</evidence>
<dbReference type="EMBL" id="CP017962">
    <property type="protein sequence ID" value="APC47909.1"/>
    <property type="molecule type" value="Genomic_DNA"/>
</dbReference>
<dbReference type="GeneID" id="71514105"/>
<dbReference type="Pfam" id="PF21835">
    <property type="entry name" value="YIEGIA_cap"/>
    <property type="match status" value="1"/>
</dbReference>
<dbReference type="EMBL" id="JACWEZ010000013">
    <property type="protein sequence ID" value="MBD1224148.1"/>
    <property type="molecule type" value="Genomic_DNA"/>
</dbReference>
<organism evidence="1 3">
    <name type="scientific">Virgibacillus halodenitrificans</name>
    <name type="common">Bacillus halodenitrificans</name>
    <dbReference type="NCBI Taxonomy" id="1482"/>
    <lineage>
        <taxon>Bacteria</taxon>
        <taxon>Bacillati</taxon>
        <taxon>Bacillota</taxon>
        <taxon>Bacilli</taxon>
        <taxon>Bacillales</taxon>
        <taxon>Bacillaceae</taxon>
        <taxon>Virgibacillus</taxon>
    </lineage>
</organism>
<evidence type="ECO:0000313" key="4">
    <source>
        <dbReference type="Proteomes" id="UP000621631"/>
    </source>
</evidence>
<protein>
    <submittedName>
        <fullName evidence="1">Uncharacterized protein</fullName>
    </submittedName>
</protein>
<accession>A0AAC9J1F1</accession>
<reference evidence="2 4" key="2">
    <citation type="submission" date="2020-09" db="EMBL/GenBank/DDBJ databases">
        <title>Draft Genome Sequences of Oil-Oxidizing Bacteria Halomonas titanicae, Marinobacter lutaoensis, and Virgibacillus halodenitrificans Isolated from Highly Saline Environments.</title>
        <authorList>
            <person name="Grouzdev D.S."/>
            <person name="Sokolova D.S."/>
            <person name="Semenova E.M."/>
            <person name="Borzenkov I.A."/>
            <person name="Bidzhieva S.K."/>
            <person name="Poltaraus A.B."/>
            <person name="Nazina T.N."/>
        </authorList>
    </citation>
    <scope>NUCLEOTIDE SEQUENCE [LARGE SCALE GENOMIC DNA]</scope>
    <source>
        <strain evidence="2 4">VKM B-3472D</strain>
    </source>
</reference>